<gene>
    <name evidence="1" type="ORF">WMY93_020663</name>
</gene>
<accession>A0AAW0NKR4</accession>
<evidence type="ECO:0000313" key="2">
    <source>
        <dbReference type="Proteomes" id="UP001460270"/>
    </source>
</evidence>
<organism evidence="1 2">
    <name type="scientific">Mugilogobius chulae</name>
    <name type="common">yellowstripe goby</name>
    <dbReference type="NCBI Taxonomy" id="88201"/>
    <lineage>
        <taxon>Eukaryota</taxon>
        <taxon>Metazoa</taxon>
        <taxon>Chordata</taxon>
        <taxon>Craniata</taxon>
        <taxon>Vertebrata</taxon>
        <taxon>Euteleostomi</taxon>
        <taxon>Actinopterygii</taxon>
        <taxon>Neopterygii</taxon>
        <taxon>Teleostei</taxon>
        <taxon>Neoteleostei</taxon>
        <taxon>Acanthomorphata</taxon>
        <taxon>Gobiaria</taxon>
        <taxon>Gobiiformes</taxon>
        <taxon>Gobioidei</taxon>
        <taxon>Gobiidae</taxon>
        <taxon>Gobionellinae</taxon>
        <taxon>Mugilogobius</taxon>
    </lineage>
</organism>
<comment type="caution">
    <text evidence="1">The sequence shown here is derived from an EMBL/GenBank/DDBJ whole genome shotgun (WGS) entry which is preliminary data.</text>
</comment>
<name>A0AAW0NKR4_9GOBI</name>
<proteinExistence type="predicted"/>
<dbReference type="AlphaFoldDB" id="A0AAW0NKR4"/>
<reference evidence="2" key="1">
    <citation type="submission" date="2024-04" db="EMBL/GenBank/DDBJ databases">
        <title>Salinicola lusitanus LLJ914,a marine bacterium isolated from the Okinawa Trough.</title>
        <authorList>
            <person name="Li J."/>
        </authorList>
    </citation>
    <scope>NUCLEOTIDE SEQUENCE [LARGE SCALE GENOMIC DNA]</scope>
</reference>
<protein>
    <submittedName>
        <fullName evidence="1">Uncharacterized protein</fullName>
    </submittedName>
</protein>
<sequence length="174" mass="19433">MTARSVITLPPDIHFPNTCFENRDQWSGKSPAEALKGLESHALIFGFGAPGDIFSCREVSPGSRPISGRQMRADIGIPDLSPPQLLICMSLWCCGAVLGPWKCAVGVSLSLSWRWTGRRGRQMPRAHHRSLMHEGDGDDQYPVPLAERSEPLERAEDCTRRTARFTLRRQHANK</sequence>
<dbReference type="EMBL" id="JBBPFD010000015">
    <property type="protein sequence ID" value="KAK7895338.1"/>
    <property type="molecule type" value="Genomic_DNA"/>
</dbReference>
<dbReference type="Proteomes" id="UP001460270">
    <property type="component" value="Unassembled WGS sequence"/>
</dbReference>
<evidence type="ECO:0000313" key="1">
    <source>
        <dbReference type="EMBL" id="KAK7895338.1"/>
    </source>
</evidence>
<keyword evidence="2" id="KW-1185">Reference proteome</keyword>